<organism evidence="1 2">
    <name type="scientific">Virgibacillus halodenitrificans</name>
    <name type="common">Bacillus halodenitrificans</name>
    <dbReference type="NCBI Taxonomy" id="1482"/>
    <lineage>
        <taxon>Bacteria</taxon>
        <taxon>Bacillati</taxon>
        <taxon>Bacillota</taxon>
        <taxon>Bacilli</taxon>
        <taxon>Bacillales</taxon>
        <taxon>Bacillaceae</taxon>
        <taxon>Virgibacillus</taxon>
    </lineage>
</organism>
<sequence>MVGVAKLFLQGENLGDARVLSLQGNEIIIELKMPVSDDRTYQIQIGGKQFNLEFTQINVTTPKHQTVYCQAKGLIF</sequence>
<protein>
    <submittedName>
        <fullName evidence="1">Uncharacterized protein</fullName>
    </submittedName>
</protein>
<dbReference type="Proteomes" id="UP000182945">
    <property type="component" value="Chromosome"/>
</dbReference>
<dbReference type="EMBL" id="CP017962">
    <property type="protein sequence ID" value="APC49601.1"/>
    <property type="molecule type" value="Genomic_DNA"/>
</dbReference>
<evidence type="ECO:0000313" key="1">
    <source>
        <dbReference type="EMBL" id="APC49601.1"/>
    </source>
</evidence>
<gene>
    <name evidence="1" type="ORF">BME96_16000</name>
</gene>
<name>A0AAC9NME8_VIRHA</name>
<proteinExistence type="predicted"/>
<reference evidence="1 2" key="1">
    <citation type="submission" date="2016-11" db="EMBL/GenBank/DDBJ databases">
        <title>Complete genome sequencing of Virgibacillus halodenitrificans PDB-F2.</title>
        <authorList>
            <person name="Sun Z."/>
            <person name="Zhou Y."/>
            <person name="Li H."/>
        </authorList>
    </citation>
    <scope>NUCLEOTIDE SEQUENCE [LARGE SCALE GENOMIC DNA]</scope>
    <source>
        <strain evidence="1 2">PDB-F2</strain>
    </source>
</reference>
<dbReference type="GeneID" id="71515916"/>
<dbReference type="AlphaFoldDB" id="A0AAC9NME8"/>
<accession>A0AAC9NME8</accession>
<evidence type="ECO:0000313" key="2">
    <source>
        <dbReference type="Proteomes" id="UP000182945"/>
    </source>
</evidence>
<dbReference type="KEGG" id="vhl:BME96_16000"/>
<dbReference type="RefSeq" id="WP_071649607.1">
    <property type="nucleotide sequence ID" value="NZ_CP017962.1"/>
</dbReference>